<evidence type="ECO:0000313" key="1">
    <source>
        <dbReference type="EMBL" id="KRL88138.1"/>
    </source>
</evidence>
<gene>
    <name evidence="1" type="ORF">FC50_GL000334</name>
</gene>
<proteinExistence type="predicted"/>
<dbReference type="STRING" id="1423783.FC50_GL000334"/>
<accession>A0A0R1UA41</accession>
<keyword evidence="2" id="KW-1185">Reference proteome</keyword>
<name>A0A0R1UA41_9LACO</name>
<sequence>MGILDTPVDSATHHGGIVAGLRDRIKVAATHGKLNQFPYTNSRCGHVLTAFAIDSGIVSQF</sequence>
<protein>
    <submittedName>
        <fullName evidence="1">Uncharacterized protein</fullName>
    </submittedName>
</protein>
<dbReference type="AlphaFoldDB" id="A0A0R1UA41"/>
<comment type="caution">
    <text evidence="1">The sequence shown here is derived from an EMBL/GenBank/DDBJ whole genome shotgun (WGS) entry which is preliminary data.</text>
</comment>
<evidence type="ECO:0000313" key="2">
    <source>
        <dbReference type="Proteomes" id="UP000051922"/>
    </source>
</evidence>
<dbReference type="Proteomes" id="UP000051922">
    <property type="component" value="Unassembled WGS sequence"/>
</dbReference>
<dbReference type="EMBL" id="AZFJ01000007">
    <property type="protein sequence ID" value="KRL88138.1"/>
    <property type="molecule type" value="Genomic_DNA"/>
</dbReference>
<reference evidence="1 2" key="1">
    <citation type="journal article" date="2015" name="Genome Announc.">
        <title>Expanding the biotechnology potential of lactobacilli through comparative genomics of 213 strains and associated genera.</title>
        <authorList>
            <person name="Sun Z."/>
            <person name="Harris H.M."/>
            <person name="McCann A."/>
            <person name="Guo C."/>
            <person name="Argimon S."/>
            <person name="Zhang W."/>
            <person name="Yang X."/>
            <person name="Jeffery I.B."/>
            <person name="Cooney J.C."/>
            <person name="Kagawa T.F."/>
            <person name="Liu W."/>
            <person name="Song Y."/>
            <person name="Salvetti E."/>
            <person name="Wrobel A."/>
            <person name="Rasinkangas P."/>
            <person name="Parkhill J."/>
            <person name="Rea M.C."/>
            <person name="O'Sullivan O."/>
            <person name="Ritari J."/>
            <person name="Douillard F.P."/>
            <person name="Paul Ross R."/>
            <person name="Yang R."/>
            <person name="Briner A.E."/>
            <person name="Felis G.E."/>
            <person name="de Vos W.M."/>
            <person name="Barrangou R."/>
            <person name="Klaenhammer T.R."/>
            <person name="Caufield P.W."/>
            <person name="Cui Y."/>
            <person name="Zhang H."/>
            <person name="O'Toole P.W."/>
        </authorList>
    </citation>
    <scope>NUCLEOTIDE SEQUENCE [LARGE SCALE GENOMIC DNA]</scope>
    <source>
        <strain evidence="1 2">DSM 15945</strain>
    </source>
</reference>
<organism evidence="1 2">
    <name type="scientific">Lacticaseibacillus pantheris DSM 15945 = JCM 12539 = NBRC 106106</name>
    <dbReference type="NCBI Taxonomy" id="1423783"/>
    <lineage>
        <taxon>Bacteria</taxon>
        <taxon>Bacillati</taxon>
        <taxon>Bacillota</taxon>
        <taxon>Bacilli</taxon>
        <taxon>Lactobacillales</taxon>
        <taxon>Lactobacillaceae</taxon>
        <taxon>Lacticaseibacillus</taxon>
    </lineage>
</organism>